<protein>
    <submittedName>
        <fullName evidence="2">Uncharacterized protein</fullName>
    </submittedName>
</protein>
<evidence type="ECO:0000256" key="1">
    <source>
        <dbReference type="SAM" id="MobiDB-lite"/>
    </source>
</evidence>
<dbReference type="Proteomes" id="UP000054563">
    <property type="component" value="Unassembled WGS sequence"/>
</dbReference>
<dbReference type="AlphaFoldDB" id="A0A0J8RGL4"/>
<dbReference type="EMBL" id="DS016985">
    <property type="protein sequence ID" value="KMU84310.1"/>
    <property type="molecule type" value="Genomic_DNA"/>
</dbReference>
<proteinExistence type="predicted"/>
<evidence type="ECO:0000313" key="2">
    <source>
        <dbReference type="EMBL" id="KMU84310.1"/>
    </source>
</evidence>
<sequence>MKQSDPHSVLHSDDGSSRLPARAEDTPSSTGRLTPASSENGSRDGDTVRNAIGRGQDLKKLQTNIREEREGDTPSSGSAGSATSGISERCEQRFRDERDEEDDLIAPYSRSYTAEEERRVVRKFDRR</sequence>
<feature type="compositionally biased region" description="Basic and acidic residues" evidence="1">
    <location>
        <begin position="1"/>
        <end position="25"/>
    </location>
</feature>
<gene>
    <name evidence="2" type="ORF">CIHG_02097</name>
</gene>
<feature type="region of interest" description="Disordered" evidence="1">
    <location>
        <begin position="1"/>
        <end position="127"/>
    </location>
</feature>
<dbReference type="VEuPathDB" id="FungiDB:CIHG_02097"/>
<accession>A0A0J8RGL4</accession>
<evidence type="ECO:0000313" key="3">
    <source>
        <dbReference type="Proteomes" id="UP000054563"/>
    </source>
</evidence>
<feature type="compositionally biased region" description="Polar residues" evidence="1">
    <location>
        <begin position="26"/>
        <end position="40"/>
    </location>
</feature>
<organism evidence="2 3">
    <name type="scientific">Coccidioides immitis H538.4</name>
    <dbReference type="NCBI Taxonomy" id="396776"/>
    <lineage>
        <taxon>Eukaryota</taxon>
        <taxon>Fungi</taxon>
        <taxon>Dikarya</taxon>
        <taxon>Ascomycota</taxon>
        <taxon>Pezizomycotina</taxon>
        <taxon>Eurotiomycetes</taxon>
        <taxon>Eurotiomycetidae</taxon>
        <taxon>Onygenales</taxon>
        <taxon>Onygenaceae</taxon>
        <taxon>Coccidioides</taxon>
    </lineage>
</organism>
<feature type="compositionally biased region" description="Basic and acidic residues" evidence="1">
    <location>
        <begin position="88"/>
        <end position="97"/>
    </location>
</feature>
<feature type="compositionally biased region" description="Basic and acidic residues" evidence="1">
    <location>
        <begin position="56"/>
        <end position="72"/>
    </location>
</feature>
<feature type="compositionally biased region" description="Basic and acidic residues" evidence="1">
    <location>
        <begin position="113"/>
        <end position="127"/>
    </location>
</feature>
<reference evidence="3" key="1">
    <citation type="journal article" date="2010" name="Genome Res.">
        <title>Population genomic sequencing of Coccidioides fungi reveals recent hybridization and transposon control.</title>
        <authorList>
            <person name="Neafsey D.E."/>
            <person name="Barker B.M."/>
            <person name="Sharpton T.J."/>
            <person name="Stajich J.E."/>
            <person name="Park D.J."/>
            <person name="Whiston E."/>
            <person name="Hung C.-Y."/>
            <person name="McMahan C."/>
            <person name="White J."/>
            <person name="Sykes S."/>
            <person name="Heiman D."/>
            <person name="Young S."/>
            <person name="Zeng Q."/>
            <person name="Abouelleil A."/>
            <person name="Aftuck L."/>
            <person name="Bessette D."/>
            <person name="Brown A."/>
            <person name="FitzGerald M."/>
            <person name="Lui A."/>
            <person name="Macdonald J.P."/>
            <person name="Priest M."/>
            <person name="Orbach M.J."/>
            <person name="Galgiani J.N."/>
            <person name="Kirkland T.N."/>
            <person name="Cole G.T."/>
            <person name="Birren B.W."/>
            <person name="Henn M.R."/>
            <person name="Taylor J.W."/>
            <person name="Rounsley S.D."/>
        </authorList>
    </citation>
    <scope>NUCLEOTIDE SEQUENCE [LARGE SCALE GENOMIC DNA]</scope>
    <source>
        <strain evidence="3">H538.4</strain>
    </source>
</reference>
<feature type="compositionally biased region" description="Low complexity" evidence="1">
    <location>
        <begin position="75"/>
        <end position="87"/>
    </location>
</feature>
<name>A0A0J8RGL4_COCIT</name>